<dbReference type="Pfam" id="PF20151">
    <property type="entry name" value="DUF6533"/>
    <property type="match status" value="1"/>
</dbReference>
<dbReference type="AlphaFoldDB" id="A0A5M3MGJ2"/>
<sequence>MPYISNSSSLIPYLIQNQAVTYVAVSLLTVAVYDYVLSMSEEVLLIWQYGKSPLTFCYVFDFPWSVLSSYGSTRLYSSFPVTSFSIVLSDRVSQEGILLGIRVCVELNAQSPFSWAVSVVNDVGTYAYELLLVAMLVYRSIVYLREGGYTNSSTGLKELIKLLVGQGFLYFIWVLTGTTLSIVYSVPVISNNLSPMAQRTLAVISVVVDTGLFCMLGPWLILSIRRNHMNHLNGGPSMNRATLSSVAFASRPLALDDSLETSPNEDLLQSEA</sequence>
<organism evidence="3 4">
    <name type="scientific">Coniophora puteana (strain RWD-64-598)</name>
    <name type="common">Brown rot fungus</name>
    <dbReference type="NCBI Taxonomy" id="741705"/>
    <lineage>
        <taxon>Eukaryota</taxon>
        <taxon>Fungi</taxon>
        <taxon>Dikarya</taxon>
        <taxon>Basidiomycota</taxon>
        <taxon>Agaricomycotina</taxon>
        <taxon>Agaricomycetes</taxon>
        <taxon>Agaricomycetidae</taxon>
        <taxon>Boletales</taxon>
        <taxon>Coniophorineae</taxon>
        <taxon>Coniophoraceae</taxon>
        <taxon>Coniophora</taxon>
    </lineage>
</organism>
<reference evidence="4" key="1">
    <citation type="journal article" date="2012" name="Science">
        <title>The Paleozoic origin of enzymatic lignin decomposition reconstructed from 31 fungal genomes.</title>
        <authorList>
            <person name="Floudas D."/>
            <person name="Binder M."/>
            <person name="Riley R."/>
            <person name="Barry K."/>
            <person name="Blanchette R.A."/>
            <person name="Henrissat B."/>
            <person name="Martinez A.T."/>
            <person name="Otillar R."/>
            <person name="Spatafora J.W."/>
            <person name="Yadav J.S."/>
            <person name="Aerts A."/>
            <person name="Benoit I."/>
            <person name="Boyd A."/>
            <person name="Carlson A."/>
            <person name="Copeland A."/>
            <person name="Coutinho P.M."/>
            <person name="de Vries R.P."/>
            <person name="Ferreira P."/>
            <person name="Findley K."/>
            <person name="Foster B."/>
            <person name="Gaskell J."/>
            <person name="Glotzer D."/>
            <person name="Gorecki P."/>
            <person name="Heitman J."/>
            <person name="Hesse C."/>
            <person name="Hori C."/>
            <person name="Igarashi K."/>
            <person name="Jurgens J.A."/>
            <person name="Kallen N."/>
            <person name="Kersten P."/>
            <person name="Kohler A."/>
            <person name="Kuees U."/>
            <person name="Kumar T.K.A."/>
            <person name="Kuo A."/>
            <person name="LaButti K."/>
            <person name="Larrondo L.F."/>
            <person name="Lindquist E."/>
            <person name="Ling A."/>
            <person name="Lombard V."/>
            <person name="Lucas S."/>
            <person name="Lundell T."/>
            <person name="Martin R."/>
            <person name="McLaughlin D.J."/>
            <person name="Morgenstern I."/>
            <person name="Morin E."/>
            <person name="Murat C."/>
            <person name="Nagy L.G."/>
            <person name="Nolan M."/>
            <person name="Ohm R.A."/>
            <person name="Patyshakuliyeva A."/>
            <person name="Rokas A."/>
            <person name="Ruiz-Duenas F.J."/>
            <person name="Sabat G."/>
            <person name="Salamov A."/>
            <person name="Samejima M."/>
            <person name="Schmutz J."/>
            <person name="Slot J.C."/>
            <person name="St John F."/>
            <person name="Stenlid J."/>
            <person name="Sun H."/>
            <person name="Sun S."/>
            <person name="Syed K."/>
            <person name="Tsang A."/>
            <person name="Wiebenga A."/>
            <person name="Young D."/>
            <person name="Pisabarro A."/>
            <person name="Eastwood D.C."/>
            <person name="Martin F."/>
            <person name="Cullen D."/>
            <person name="Grigoriev I.V."/>
            <person name="Hibbett D.S."/>
        </authorList>
    </citation>
    <scope>NUCLEOTIDE SEQUENCE [LARGE SCALE GENOMIC DNA]</scope>
    <source>
        <strain evidence="4">RWD-64-598 SS2</strain>
    </source>
</reference>
<evidence type="ECO:0000256" key="1">
    <source>
        <dbReference type="SAM" id="Phobius"/>
    </source>
</evidence>
<name>A0A5M3MGJ2_CONPW</name>
<keyword evidence="4" id="KW-1185">Reference proteome</keyword>
<feature type="transmembrane region" description="Helical" evidence="1">
    <location>
        <begin position="201"/>
        <end position="222"/>
    </location>
</feature>
<feature type="domain" description="DUF6533" evidence="2">
    <location>
        <begin position="22"/>
        <end position="60"/>
    </location>
</feature>
<evidence type="ECO:0000313" key="4">
    <source>
        <dbReference type="Proteomes" id="UP000053558"/>
    </source>
</evidence>
<dbReference type="InterPro" id="IPR045340">
    <property type="entry name" value="DUF6533"/>
</dbReference>
<keyword evidence="1" id="KW-0812">Transmembrane</keyword>
<feature type="transmembrane region" description="Helical" evidence="1">
    <location>
        <begin position="167"/>
        <end position="189"/>
    </location>
</feature>
<dbReference type="Proteomes" id="UP000053558">
    <property type="component" value="Unassembled WGS sequence"/>
</dbReference>
<comment type="caution">
    <text evidence="3">The sequence shown here is derived from an EMBL/GenBank/DDBJ whole genome shotgun (WGS) entry which is preliminary data.</text>
</comment>
<dbReference type="KEGG" id="cput:CONPUDRAFT_75540"/>
<dbReference type="GeneID" id="19209372"/>
<keyword evidence="1" id="KW-1133">Transmembrane helix</keyword>
<feature type="transmembrane region" description="Helical" evidence="1">
    <location>
        <begin position="20"/>
        <end position="37"/>
    </location>
</feature>
<dbReference type="EMBL" id="JH711583">
    <property type="protein sequence ID" value="EIW77735.1"/>
    <property type="molecule type" value="Genomic_DNA"/>
</dbReference>
<dbReference type="OrthoDB" id="2661111at2759"/>
<accession>A0A5M3MGJ2</accession>
<protein>
    <recommendedName>
        <fullName evidence="2">DUF6533 domain-containing protein</fullName>
    </recommendedName>
</protein>
<keyword evidence="1" id="KW-0472">Membrane</keyword>
<proteinExistence type="predicted"/>
<dbReference type="RefSeq" id="XP_007771873.1">
    <property type="nucleotide sequence ID" value="XM_007773683.1"/>
</dbReference>
<evidence type="ECO:0000259" key="2">
    <source>
        <dbReference type="Pfam" id="PF20151"/>
    </source>
</evidence>
<evidence type="ECO:0000313" key="3">
    <source>
        <dbReference type="EMBL" id="EIW77735.1"/>
    </source>
</evidence>
<gene>
    <name evidence="3" type="ORF">CONPUDRAFT_75540</name>
</gene>